<dbReference type="InterPro" id="IPR000067">
    <property type="entry name" value="FlgMring_FliF"/>
</dbReference>
<keyword evidence="17" id="KW-0966">Cell projection</keyword>
<comment type="function">
    <text evidence="1 12">The M ring may be actively involved in energy transduction.</text>
</comment>
<comment type="similarity">
    <text evidence="4 12">Belongs to the FliF family.</text>
</comment>
<keyword evidence="10 12" id="KW-0975">Bacterial flagellum</keyword>
<evidence type="ECO:0000313" key="17">
    <source>
        <dbReference type="EMBL" id="MCA6062834.1"/>
    </source>
</evidence>
<evidence type="ECO:0000313" key="18">
    <source>
        <dbReference type="Proteomes" id="UP000714380"/>
    </source>
</evidence>
<comment type="subcellular location">
    <subcellularLocation>
        <location evidence="2 12">Bacterial flagellum basal body</location>
    </subcellularLocation>
    <subcellularLocation>
        <location evidence="3">Cell membrane</location>
        <topology evidence="3">Multi-pass membrane protein</topology>
    </subcellularLocation>
</comment>
<evidence type="ECO:0000256" key="11">
    <source>
        <dbReference type="ARBA" id="ARBA00025936"/>
    </source>
</evidence>
<keyword evidence="7 14" id="KW-0812">Transmembrane</keyword>
<dbReference type="InterPro" id="IPR013556">
    <property type="entry name" value="Flag_M-ring_C"/>
</dbReference>
<evidence type="ECO:0000256" key="6">
    <source>
        <dbReference type="ARBA" id="ARBA00022475"/>
    </source>
</evidence>
<feature type="compositionally biased region" description="Basic and acidic residues" evidence="13">
    <location>
        <begin position="358"/>
        <end position="369"/>
    </location>
</feature>
<evidence type="ECO:0000256" key="12">
    <source>
        <dbReference type="PIRNR" id="PIRNR004862"/>
    </source>
</evidence>
<keyword evidence="17" id="KW-0969">Cilium</keyword>
<proteinExistence type="inferred from homology"/>
<evidence type="ECO:0000256" key="2">
    <source>
        <dbReference type="ARBA" id="ARBA00004117"/>
    </source>
</evidence>
<evidence type="ECO:0000256" key="13">
    <source>
        <dbReference type="SAM" id="MobiDB-lite"/>
    </source>
</evidence>
<dbReference type="NCBIfam" id="TIGR00206">
    <property type="entry name" value="fliF"/>
    <property type="match status" value="1"/>
</dbReference>
<dbReference type="InterPro" id="IPR045851">
    <property type="entry name" value="AMP-bd_C_sf"/>
</dbReference>
<keyword evidence="6" id="KW-1003">Cell membrane</keyword>
<evidence type="ECO:0000256" key="1">
    <source>
        <dbReference type="ARBA" id="ARBA00003820"/>
    </source>
</evidence>
<feature type="transmembrane region" description="Helical" evidence="14">
    <location>
        <begin position="45"/>
        <end position="64"/>
    </location>
</feature>
<evidence type="ECO:0000256" key="9">
    <source>
        <dbReference type="ARBA" id="ARBA00023136"/>
    </source>
</evidence>
<keyword evidence="9 14" id="KW-0472">Membrane</keyword>
<protein>
    <recommendedName>
        <fullName evidence="5 12">Flagellar M-ring protein</fullName>
    </recommendedName>
</protein>
<comment type="caution">
    <text evidence="17">The sequence shown here is derived from an EMBL/GenBank/DDBJ whole genome shotgun (WGS) entry which is preliminary data.</text>
</comment>
<evidence type="ECO:0000256" key="5">
    <source>
        <dbReference type="ARBA" id="ARBA00017949"/>
    </source>
</evidence>
<evidence type="ECO:0000256" key="14">
    <source>
        <dbReference type="SAM" id="Phobius"/>
    </source>
</evidence>
<feature type="region of interest" description="Disordered" evidence="13">
    <location>
        <begin position="1"/>
        <end position="27"/>
    </location>
</feature>
<organism evidence="17 18">
    <name type="scientific">Thalassolituus marinus</name>
    <dbReference type="NCBI Taxonomy" id="671053"/>
    <lineage>
        <taxon>Bacteria</taxon>
        <taxon>Pseudomonadati</taxon>
        <taxon>Pseudomonadota</taxon>
        <taxon>Gammaproteobacteria</taxon>
        <taxon>Oceanospirillales</taxon>
        <taxon>Oceanospirillaceae</taxon>
        <taxon>Thalassolituus</taxon>
    </lineage>
</organism>
<feature type="domain" description="Flagellar M-ring N-terminal" evidence="15">
    <location>
        <begin position="66"/>
        <end position="241"/>
    </location>
</feature>
<evidence type="ECO:0000259" key="16">
    <source>
        <dbReference type="Pfam" id="PF08345"/>
    </source>
</evidence>
<dbReference type="PRINTS" id="PR01009">
    <property type="entry name" value="FLGMRINGFLIF"/>
</dbReference>
<dbReference type="PANTHER" id="PTHR30046">
    <property type="entry name" value="FLAGELLAR M-RING PROTEIN"/>
    <property type="match status" value="1"/>
</dbReference>
<evidence type="ECO:0000256" key="3">
    <source>
        <dbReference type="ARBA" id="ARBA00004651"/>
    </source>
</evidence>
<feature type="region of interest" description="Disordered" evidence="13">
    <location>
        <begin position="318"/>
        <end position="369"/>
    </location>
</feature>
<keyword evidence="18" id="KW-1185">Reference proteome</keyword>
<dbReference type="PIRSF" id="PIRSF004862">
    <property type="entry name" value="FliF"/>
    <property type="match status" value="1"/>
</dbReference>
<comment type="subunit">
    <text evidence="11">The basal body constitutes a major portion of the flagellar organelle and consists of four rings (L,P,S, and M) mounted on a central rod. The M ring is integral to the inner membrane of the cell and may be connected to the flagellar rod via the S ring. The S (supramembrane ring) lies just distal to the M ring. The L and P rings lie in the outer membrane and the periplasmic space, respectively.</text>
</comment>
<dbReference type="PANTHER" id="PTHR30046:SF0">
    <property type="entry name" value="FLAGELLAR M-RING PROTEIN"/>
    <property type="match status" value="1"/>
</dbReference>
<feature type="transmembrane region" description="Helical" evidence="14">
    <location>
        <begin position="459"/>
        <end position="481"/>
    </location>
</feature>
<dbReference type="Pfam" id="PF08345">
    <property type="entry name" value="YscJ_FliF_C"/>
    <property type="match status" value="1"/>
</dbReference>
<dbReference type="Pfam" id="PF01514">
    <property type="entry name" value="YscJ_FliF"/>
    <property type="match status" value="1"/>
</dbReference>
<accession>A0ABS7ZM82</accession>
<keyword evidence="8 14" id="KW-1133">Transmembrane helix</keyword>
<evidence type="ECO:0000259" key="15">
    <source>
        <dbReference type="Pfam" id="PF01514"/>
    </source>
</evidence>
<dbReference type="EMBL" id="JAEDAH010000019">
    <property type="protein sequence ID" value="MCA6062834.1"/>
    <property type="molecule type" value="Genomic_DNA"/>
</dbReference>
<sequence length="563" mass="61313">MENAPVAAADSEAAVPASSGANDSDNSSAHPVLAGFNRLTVVRQIGVIAGIALVIALAVAILVWSREPTYKPLVHRLQDHNAQDIIEVLQREGISFEIDPGSQILMVEASDLHEARMKLAAASLIDDKTVGLEVLDKDSTLGTSQFIENARYRRGLEGELARTIASVKSVRNARVHLALPKQSVFVRDQRKPRASVFLELFAGRELSRDQVEAIVNLVASSVSDMDKADVSVVDQYGNLLSRPEEETQEMLAHKQLEYTEKVQASITQAVNNILKPVLGSDNYKAEVSADVDFTVQEQTEELFNPDLIALRSEQLVDEENSAATDGGIPGALSNQPPTPATAPEQAAGGANGGGNTSRRSEATRNYEVDRTLSYKQQQVGRIRRLTVAVVVNDRASLNADGDTVFSPWEEADLQRLELLVKDAVGFNAARGDSVNVINSPFMGKGELELGDPDFWTQPWFWEIMKQILAGLFILVLIFGVIRPTIKSIANRGRDETSVLLDELEDAEAGLDDDKVTLAGMDEFLLPGASESFERQLDALKGLIAEDPARVAQVVIRWVNEDNG</sequence>
<dbReference type="Gene3D" id="3.30.300.30">
    <property type="match status" value="1"/>
</dbReference>
<dbReference type="InterPro" id="IPR006182">
    <property type="entry name" value="FliF_N_dom"/>
</dbReference>
<dbReference type="InterPro" id="IPR043427">
    <property type="entry name" value="YscJ/FliF"/>
</dbReference>
<reference evidence="17 18" key="1">
    <citation type="submission" date="2020-12" db="EMBL/GenBank/DDBJ databases">
        <title>Novel Thalassolituus-related marine hydrocarbonoclastic bacteria mediated algae-derived hydrocarbons mineralization in twilight zone of the northern South China Sea.</title>
        <authorList>
            <person name="Dong C."/>
        </authorList>
    </citation>
    <scope>NUCLEOTIDE SEQUENCE [LARGE SCALE GENOMIC DNA]</scope>
    <source>
        <strain evidence="17 18">IMCC1826</strain>
    </source>
</reference>
<name>A0ABS7ZM82_9GAMM</name>
<gene>
    <name evidence="17" type="primary">fliF</name>
    <name evidence="17" type="ORF">I9W95_04350</name>
</gene>
<evidence type="ECO:0000256" key="10">
    <source>
        <dbReference type="ARBA" id="ARBA00023143"/>
    </source>
</evidence>
<feature type="domain" description="Flagellar M-ring C-terminal" evidence="16">
    <location>
        <begin position="274"/>
        <end position="441"/>
    </location>
</feature>
<evidence type="ECO:0000256" key="4">
    <source>
        <dbReference type="ARBA" id="ARBA00007971"/>
    </source>
</evidence>
<keyword evidence="17" id="KW-0282">Flagellum</keyword>
<evidence type="ECO:0000256" key="7">
    <source>
        <dbReference type="ARBA" id="ARBA00022692"/>
    </source>
</evidence>
<evidence type="ECO:0000256" key="8">
    <source>
        <dbReference type="ARBA" id="ARBA00022989"/>
    </source>
</evidence>
<dbReference type="RefSeq" id="WP_225672221.1">
    <property type="nucleotide sequence ID" value="NZ_JAEDAH010000019.1"/>
</dbReference>
<dbReference type="Proteomes" id="UP000714380">
    <property type="component" value="Unassembled WGS sequence"/>
</dbReference>